<reference evidence="1" key="1">
    <citation type="submission" date="2014-09" db="EMBL/GenBank/DDBJ databases">
        <authorList>
            <person name="Magalhaes I.L.F."/>
            <person name="Oliveira U."/>
            <person name="Santos F.R."/>
            <person name="Vidigal T.H.D.A."/>
            <person name="Brescovit A.D."/>
            <person name="Santos A.J."/>
        </authorList>
    </citation>
    <scope>NUCLEOTIDE SEQUENCE</scope>
    <source>
        <tissue evidence="1">Shoot tissue taken approximately 20 cm above the soil surface</tissue>
    </source>
</reference>
<proteinExistence type="predicted"/>
<dbReference type="EMBL" id="GBRH01182240">
    <property type="protein sequence ID" value="JAE15656.1"/>
    <property type="molecule type" value="Transcribed_RNA"/>
</dbReference>
<accession>A0A0A9FZE1</accession>
<name>A0A0A9FZE1_ARUDO</name>
<evidence type="ECO:0000313" key="1">
    <source>
        <dbReference type="EMBL" id="JAE15656.1"/>
    </source>
</evidence>
<reference evidence="1" key="2">
    <citation type="journal article" date="2015" name="Data Brief">
        <title>Shoot transcriptome of the giant reed, Arundo donax.</title>
        <authorList>
            <person name="Barrero R.A."/>
            <person name="Guerrero F.D."/>
            <person name="Moolhuijzen P."/>
            <person name="Goolsby J.A."/>
            <person name="Tidwell J."/>
            <person name="Bellgard S.E."/>
            <person name="Bellgard M.I."/>
        </authorList>
    </citation>
    <scope>NUCLEOTIDE SEQUENCE</scope>
    <source>
        <tissue evidence="1">Shoot tissue taken approximately 20 cm above the soil surface</tissue>
    </source>
</reference>
<organism evidence="1">
    <name type="scientific">Arundo donax</name>
    <name type="common">Giant reed</name>
    <name type="synonym">Donax arundinaceus</name>
    <dbReference type="NCBI Taxonomy" id="35708"/>
    <lineage>
        <taxon>Eukaryota</taxon>
        <taxon>Viridiplantae</taxon>
        <taxon>Streptophyta</taxon>
        <taxon>Embryophyta</taxon>
        <taxon>Tracheophyta</taxon>
        <taxon>Spermatophyta</taxon>
        <taxon>Magnoliopsida</taxon>
        <taxon>Liliopsida</taxon>
        <taxon>Poales</taxon>
        <taxon>Poaceae</taxon>
        <taxon>PACMAD clade</taxon>
        <taxon>Arundinoideae</taxon>
        <taxon>Arundineae</taxon>
        <taxon>Arundo</taxon>
    </lineage>
</organism>
<dbReference type="AlphaFoldDB" id="A0A0A9FZE1"/>
<protein>
    <submittedName>
        <fullName evidence="1">Uncharacterized protein</fullName>
    </submittedName>
</protein>
<sequence>MVNPLNKTIDQTFAMQAKHPKLRCHCPVFL</sequence>